<feature type="transmembrane region" description="Helical" evidence="5">
    <location>
        <begin position="65"/>
        <end position="87"/>
    </location>
</feature>
<keyword evidence="3 5" id="KW-1133">Transmembrane helix</keyword>
<dbReference type="EMBL" id="JBHRSL010000001">
    <property type="protein sequence ID" value="MFC3050480.1"/>
    <property type="molecule type" value="Genomic_DNA"/>
</dbReference>
<evidence type="ECO:0000256" key="2">
    <source>
        <dbReference type="ARBA" id="ARBA00022692"/>
    </source>
</evidence>
<evidence type="ECO:0000256" key="1">
    <source>
        <dbReference type="ARBA" id="ARBA00004141"/>
    </source>
</evidence>
<name>A0ABV7D0N9_9PROT</name>
<dbReference type="RefSeq" id="WP_228073808.1">
    <property type="nucleotide sequence ID" value="NZ_CP061205.1"/>
</dbReference>
<dbReference type="Pfam" id="PF02600">
    <property type="entry name" value="DsbB"/>
    <property type="match status" value="1"/>
</dbReference>
<gene>
    <name evidence="6" type="ORF">ACFOKA_01030</name>
</gene>
<evidence type="ECO:0000313" key="6">
    <source>
        <dbReference type="EMBL" id="MFC3050480.1"/>
    </source>
</evidence>
<protein>
    <submittedName>
        <fullName evidence="6">Disulfide bond formation protein B</fullName>
    </submittedName>
</protein>
<dbReference type="InterPro" id="IPR003752">
    <property type="entry name" value="DiS_bond_form_DsbB/BdbC"/>
</dbReference>
<comment type="subcellular location">
    <subcellularLocation>
        <location evidence="1">Membrane</location>
        <topology evidence="1">Multi-pass membrane protein</topology>
    </subcellularLocation>
</comment>
<evidence type="ECO:0000256" key="5">
    <source>
        <dbReference type="SAM" id="Phobius"/>
    </source>
</evidence>
<accession>A0ABV7D0N9</accession>
<evidence type="ECO:0000313" key="7">
    <source>
        <dbReference type="Proteomes" id="UP001595444"/>
    </source>
</evidence>
<dbReference type="PIRSF" id="PIRSF033913">
    <property type="entry name" value="S-S_format_DsbB"/>
    <property type="match status" value="1"/>
</dbReference>
<keyword evidence="7" id="KW-1185">Reference proteome</keyword>
<feature type="transmembrane region" description="Helical" evidence="5">
    <location>
        <begin position="42"/>
        <end position="58"/>
    </location>
</feature>
<dbReference type="InterPro" id="IPR024199">
    <property type="entry name" value="Uncharacterised_DsbB"/>
</dbReference>
<keyword evidence="4 5" id="KW-0472">Membrane</keyword>
<comment type="caution">
    <text evidence="6">The sequence shown here is derived from an EMBL/GenBank/DDBJ whole genome shotgun (WGS) entry which is preliminary data.</text>
</comment>
<dbReference type="InterPro" id="IPR023380">
    <property type="entry name" value="DsbB-like_sf"/>
</dbReference>
<evidence type="ECO:0000256" key="4">
    <source>
        <dbReference type="ARBA" id="ARBA00023136"/>
    </source>
</evidence>
<reference evidence="7" key="1">
    <citation type="journal article" date="2019" name="Int. J. Syst. Evol. Microbiol.">
        <title>The Global Catalogue of Microorganisms (GCM) 10K type strain sequencing project: providing services to taxonomists for standard genome sequencing and annotation.</title>
        <authorList>
            <consortium name="The Broad Institute Genomics Platform"/>
            <consortium name="The Broad Institute Genome Sequencing Center for Infectious Disease"/>
            <person name="Wu L."/>
            <person name="Ma J."/>
        </authorList>
    </citation>
    <scope>NUCLEOTIDE SEQUENCE [LARGE SCALE GENOMIC DNA]</scope>
    <source>
        <strain evidence="7">KCTC 62164</strain>
    </source>
</reference>
<proteinExistence type="predicted"/>
<feature type="transmembrane region" description="Helical" evidence="5">
    <location>
        <begin position="126"/>
        <end position="152"/>
    </location>
</feature>
<dbReference type="SUPFAM" id="SSF158442">
    <property type="entry name" value="DsbB-like"/>
    <property type="match status" value="1"/>
</dbReference>
<evidence type="ECO:0000256" key="3">
    <source>
        <dbReference type="ARBA" id="ARBA00022989"/>
    </source>
</evidence>
<organism evidence="6 7">
    <name type="scientific">Kordiimonas pumila</name>
    <dbReference type="NCBI Taxonomy" id="2161677"/>
    <lineage>
        <taxon>Bacteria</taxon>
        <taxon>Pseudomonadati</taxon>
        <taxon>Pseudomonadota</taxon>
        <taxon>Alphaproteobacteria</taxon>
        <taxon>Kordiimonadales</taxon>
        <taxon>Kordiimonadaceae</taxon>
        <taxon>Kordiimonas</taxon>
    </lineage>
</organism>
<keyword evidence="2 5" id="KW-0812">Transmembrane</keyword>
<dbReference type="Gene3D" id="1.20.1550.10">
    <property type="entry name" value="DsbB-like"/>
    <property type="match status" value="1"/>
</dbReference>
<sequence>MKNFTLNDPVLFAGLIAALVLGAAFTFQLFGYPPCELCWWQRYPYMAIMGVSIVGTAVRALPRRVLLVVLALLFLTDAGIAGFHAGVEQRWWEGLSTCSGYVDITDNIDDALKSIMNAPLVRCDDVAWSLFGISMAGYNLFIAAFMAFFCIFRLKAVK</sequence>
<dbReference type="Proteomes" id="UP001595444">
    <property type="component" value="Unassembled WGS sequence"/>
</dbReference>